<evidence type="ECO:0000313" key="3">
    <source>
        <dbReference type="Proteomes" id="UP000238650"/>
    </source>
</evidence>
<name>A0A2S9QKU3_9MICO</name>
<dbReference type="AlphaFoldDB" id="A0A2S9QKU3"/>
<feature type="compositionally biased region" description="Low complexity" evidence="1">
    <location>
        <begin position="48"/>
        <end position="61"/>
    </location>
</feature>
<reference evidence="2 3" key="1">
    <citation type="journal article" date="2017" name="New Microbes New Infect">
        <title>Genome sequence of 'Leucobacter massiliensis' sp. nov. isolated from human pharynx after travel to the 2014 Hajj.</title>
        <authorList>
            <person name="Leangapichart T."/>
            <person name="Gautret P."/>
            <person name="Nguyen T.T."/>
            <person name="Armstrong N."/>
            <person name="Rolain J.M."/>
        </authorList>
    </citation>
    <scope>NUCLEOTIDE SEQUENCE [LARGE SCALE GENOMIC DNA]</scope>
    <source>
        <strain evidence="2 3">122RC15</strain>
    </source>
</reference>
<accession>A0A2S9QKU3</accession>
<gene>
    <name evidence="2" type="ORF">B4915_12405</name>
</gene>
<evidence type="ECO:0000313" key="2">
    <source>
        <dbReference type="EMBL" id="PRI10206.1"/>
    </source>
</evidence>
<comment type="caution">
    <text evidence="2">The sequence shown here is derived from an EMBL/GenBank/DDBJ whole genome shotgun (WGS) entry which is preliminary data.</text>
</comment>
<organism evidence="2 3">
    <name type="scientific">Leucobacter massiliensis</name>
    <dbReference type="NCBI Taxonomy" id="1686285"/>
    <lineage>
        <taxon>Bacteria</taxon>
        <taxon>Bacillati</taxon>
        <taxon>Actinomycetota</taxon>
        <taxon>Actinomycetes</taxon>
        <taxon>Micrococcales</taxon>
        <taxon>Microbacteriaceae</taxon>
        <taxon>Leucobacter</taxon>
    </lineage>
</organism>
<dbReference type="EMBL" id="MWZD01000022">
    <property type="protein sequence ID" value="PRI10206.1"/>
    <property type="molecule type" value="Genomic_DNA"/>
</dbReference>
<dbReference type="Proteomes" id="UP000238650">
    <property type="component" value="Unassembled WGS sequence"/>
</dbReference>
<feature type="region of interest" description="Disordered" evidence="1">
    <location>
        <begin position="1"/>
        <end position="93"/>
    </location>
</feature>
<protein>
    <submittedName>
        <fullName evidence="2">Uncharacterized protein</fullName>
    </submittedName>
</protein>
<proteinExistence type="predicted"/>
<evidence type="ECO:0000256" key="1">
    <source>
        <dbReference type="SAM" id="MobiDB-lite"/>
    </source>
</evidence>
<sequence>MRVAIHAASMRRSCAQRPSPRQPFGAPSAARPGARTDRCRAAARRGPPRLSSRGARALAAQRARRAAGRRSREPRRGRSRRRRRAAFGGGLRA</sequence>
<keyword evidence="3" id="KW-1185">Reference proteome</keyword>